<organism evidence="1">
    <name type="scientific">Arundo donax</name>
    <name type="common">Giant reed</name>
    <name type="synonym">Donax arundinaceus</name>
    <dbReference type="NCBI Taxonomy" id="35708"/>
    <lineage>
        <taxon>Eukaryota</taxon>
        <taxon>Viridiplantae</taxon>
        <taxon>Streptophyta</taxon>
        <taxon>Embryophyta</taxon>
        <taxon>Tracheophyta</taxon>
        <taxon>Spermatophyta</taxon>
        <taxon>Magnoliopsida</taxon>
        <taxon>Liliopsida</taxon>
        <taxon>Poales</taxon>
        <taxon>Poaceae</taxon>
        <taxon>PACMAD clade</taxon>
        <taxon>Arundinoideae</taxon>
        <taxon>Arundineae</taxon>
        <taxon>Arundo</taxon>
    </lineage>
</organism>
<name>A0A0A9FLZ4_ARUDO</name>
<sequence length="32" mass="3718">MLKICYCVATCIFCIELSMLHSYTETFITLLL</sequence>
<evidence type="ECO:0000313" key="1">
    <source>
        <dbReference type="EMBL" id="JAE14040.1"/>
    </source>
</evidence>
<accession>A0A0A9FLZ4</accession>
<proteinExistence type="predicted"/>
<dbReference type="EMBL" id="GBRH01183856">
    <property type="protein sequence ID" value="JAE14040.1"/>
    <property type="molecule type" value="Transcribed_RNA"/>
</dbReference>
<reference evidence="1" key="2">
    <citation type="journal article" date="2015" name="Data Brief">
        <title>Shoot transcriptome of the giant reed, Arundo donax.</title>
        <authorList>
            <person name="Barrero R.A."/>
            <person name="Guerrero F.D."/>
            <person name="Moolhuijzen P."/>
            <person name="Goolsby J.A."/>
            <person name="Tidwell J."/>
            <person name="Bellgard S.E."/>
            <person name="Bellgard M.I."/>
        </authorList>
    </citation>
    <scope>NUCLEOTIDE SEQUENCE</scope>
    <source>
        <tissue evidence="1">Shoot tissue taken approximately 20 cm above the soil surface</tissue>
    </source>
</reference>
<reference evidence="1" key="1">
    <citation type="submission" date="2014-09" db="EMBL/GenBank/DDBJ databases">
        <authorList>
            <person name="Magalhaes I.L.F."/>
            <person name="Oliveira U."/>
            <person name="Santos F.R."/>
            <person name="Vidigal T.H.D.A."/>
            <person name="Brescovit A.D."/>
            <person name="Santos A.J."/>
        </authorList>
    </citation>
    <scope>NUCLEOTIDE SEQUENCE</scope>
    <source>
        <tissue evidence="1">Shoot tissue taken approximately 20 cm above the soil surface</tissue>
    </source>
</reference>
<protein>
    <submittedName>
        <fullName evidence="1">Uncharacterized protein</fullName>
    </submittedName>
</protein>
<dbReference type="AlphaFoldDB" id="A0A0A9FLZ4"/>